<keyword evidence="2" id="KW-1185">Reference proteome</keyword>
<dbReference type="Gene3D" id="3.40.50.720">
    <property type="entry name" value="NAD(P)-binding Rossmann-like Domain"/>
    <property type="match status" value="1"/>
</dbReference>
<dbReference type="Proteomes" id="UP000236664">
    <property type="component" value="Unassembled WGS sequence"/>
</dbReference>
<proteinExistence type="predicted"/>
<dbReference type="OrthoDB" id="9984533at2759"/>
<name>A0A2K0UUR9_GIBNY</name>
<organism evidence="1 2">
    <name type="scientific">Gibberella nygamai</name>
    <name type="common">Bean root rot disease fungus</name>
    <name type="synonym">Fusarium nygamai</name>
    <dbReference type="NCBI Taxonomy" id="42673"/>
    <lineage>
        <taxon>Eukaryota</taxon>
        <taxon>Fungi</taxon>
        <taxon>Dikarya</taxon>
        <taxon>Ascomycota</taxon>
        <taxon>Pezizomycotina</taxon>
        <taxon>Sordariomycetes</taxon>
        <taxon>Hypocreomycetidae</taxon>
        <taxon>Hypocreales</taxon>
        <taxon>Nectriaceae</taxon>
        <taxon>Fusarium</taxon>
        <taxon>Fusarium fujikuroi species complex</taxon>
    </lineage>
</organism>
<dbReference type="AlphaFoldDB" id="A0A2K0UUR9"/>
<comment type="caution">
    <text evidence="1">The sequence shown here is derived from an EMBL/GenBank/DDBJ whole genome shotgun (WGS) entry which is preliminary data.</text>
</comment>
<reference evidence="1 2" key="1">
    <citation type="submission" date="2017-06" db="EMBL/GenBank/DDBJ databases">
        <title>Genome of Fusarium nygamai isolate CS10214.</title>
        <authorList>
            <person name="Gardiner D.M."/>
            <person name="Obanor F."/>
            <person name="Kazan K."/>
        </authorList>
    </citation>
    <scope>NUCLEOTIDE SEQUENCE [LARGE SCALE GENOMIC DNA]</scope>
    <source>
        <strain evidence="1 2">CS10214</strain>
    </source>
</reference>
<sequence length="54" mass="5645">MIAIFATGGRHILLDAAIAAGVKRLFPSDFGSPSRDEKFAAVHPALPPKVATVD</sequence>
<evidence type="ECO:0000313" key="1">
    <source>
        <dbReference type="EMBL" id="PNP61527.1"/>
    </source>
</evidence>
<gene>
    <name evidence="1" type="ORF">FNYG_13744</name>
</gene>
<evidence type="ECO:0008006" key="3">
    <source>
        <dbReference type="Google" id="ProtNLM"/>
    </source>
</evidence>
<protein>
    <recommendedName>
        <fullName evidence="3">NmrA-like domain-containing protein</fullName>
    </recommendedName>
</protein>
<dbReference type="EMBL" id="MTQA01000292">
    <property type="protein sequence ID" value="PNP61527.1"/>
    <property type="molecule type" value="Genomic_DNA"/>
</dbReference>
<evidence type="ECO:0000313" key="2">
    <source>
        <dbReference type="Proteomes" id="UP000236664"/>
    </source>
</evidence>
<accession>A0A2K0UUR9</accession>